<dbReference type="GO" id="GO:0071770">
    <property type="term" value="P:DIM/DIP cell wall layer assembly"/>
    <property type="evidence" value="ECO:0007669"/>
    <property type="project" value="TreeGrafter"/>
</dbReference>
<dbReference type="CDD" id="cd08953">
    <property type="entry name" value="KR_2_SDR_x"/>
    <property type="match status" value="2"/>
</dbReference>
<evidence type="ECO:0000259" key="7">
    <source>
        <dbReference type="PROSITE" id="PS52004"/>
    </source>
</evidence>
<dbReference type="GO" id="GO:0004315">
    <property type="term" value="F:3-oxoacyl-[acyl-carrier-protein] synthase activity"/>
    <property type="evidence" value="ECO:0007669"/>
    <property type="project" value="InterPro"/>
</dbReference>
<evidence type="ECO:0000313" key="8">
    <source>
        <dbReference type="EMBL" id="AIJ04684.1"/>
    </source>
</evidence>
<organism evidence="8">
    <name type="scientific">Jeotgalibacillus marinus</name>
    <dbReference type="NCBI Taxonomy" id="86667"/>
    <lineage>
        <taxon>Bacteria</taxon>
        <taxon>Bacillati</taxon>
        <taxon>Bacillota</taxon>
        <taxon>Bacilli</taxon>
        <taxon>Bacillales</taxon>
        <taxon>Caryophanaceae</taxon>
        <taxon>Jeotgalibacillus</taxon>
    </lineage>
</organism>
<dbReference type="InterPro" id="IPR013968">
    <property type="entry name" value="PKS_KR"/>
</dbReference>
<sequence length="2334" mass="258581">MNEKTMQIEQIVKKVKECSLTPEEGLELIKSLGKTHLYEMVWDRHAFKGSKKFPHTKEPILFFCEDDSMYTVMKKQLEGYEAPFIYVTSGERFEDCRNGRFTMNFAKDEDYDALCGVLRSQNIRPRHIIHFLAAGLFKNTEDAMRKQLNKSLYSLFQMFQAFMANKLCPKAEILYLYENAEGEVQPIYNAVESFLKTVQAENPNFTCKAAELKSMFDEPFTKQHIADVISFEWNNQCKTDHFTCYEPRHYYKRQLQRVKKEDGEKHSFSVKKNGVYLITGGAGGLGYLFAEYLAKQAEVKLILTGRSPASRETAQKLSALENLGAEALYVPADISKEKETDALIKHIKQTFGELNGILHSAGLVKDAFIIKKTKESIEEVIAPKVFGTVWLDKAAEEEPLDFFVMFSSLSAVLPNAGQSDYAFANGCMDGFTQYRSIKGRPGKTLSINWPLWDAGNMTVGPGELQALRHAGLELLSAQAGLAAFQDSMSRSASQLAVISGDKDRISELLSTDHKEIETVPENNSNLPQLHEKDLKKQTVRLLTEIVGAETGRPADSILPEDTFDRYGIDSLTILGLNSRLEKYFGRVSKTLFFEYSSVEELSEYFLEHYQHELQKAFLPAAEQRIDHSAPAKREKLSVSRTPSAPSEEDIAIIGIAGRYPMAKDVEQFWENISSGKDCITEIPKERWDFRKYYHTGDNARHDSKWGGFIKDADKFDPLFFSISPRDAELIDPQERLFLETAWHTFEDAGYTKKKLKRHKTGVFVGVTYSHYQLFAAGASDDEERQALLSSYSSIANRVSYFFDLHGPSLAIDTMCSSSLSAVHFACESIKRGESTLAVAGGVNLSLHPDKYTLLSQNHFVSSDGRCRSFGAGGDGYVPGEGVGAVLLKSLSAAKADGDRIYGVIKGTSVNHGGKTNGYTVPNPGEQANVISETLDKAGIDADSISYIEAHGTGTSLGDPIEISGLTKALHSSKSDYRCAIGSVKSNIGHLEAAAGIASITKVLMQMKYKQLAPSLHSDNLNPNIDFEETPFYVQSELTDWETPQNQARRSGISSFGAGGSNAHIIIEEYKNEEKMETVKSNNTQIILLSAKNEERLRLLIDAYINELEPKTSLADAAYTSQTGRNAMEERLAVEVSSIDDLRNKLTMYLRSDHKVNGLYRGKSRRGAGQKNALSAAHFKSAREMAIHWVNGGDVQWEEMYTAELPKLVSLPAYPFERNRYWVPVAKAAQKQKKTGVPQSLPHAPIDLSFDVLKKSWKKQKAAPSAFTKGQVMILANSESERLAFELFDSDPLIESAVICADNWDHSDGEAKKTALAVIEENPEIIGMIDLSDLRSDQNGARTGTIGKLTLLQEIIKTRKQLFVLHVTRGLQTFLNDKPSLAGAETAGLYKMLSAEYQKIKSKTIDVDGHVGTAAELRQVITDEACADGLYSEICYRNGERYIPYVEKLHAAEIDRKLSGLPVCRTDQTLVITGGTRGIGAELARHYAGKGVKKLVLMGVTDLPESDKIAGMLEDTDEKSPLYSKLQLLHELDQKGVQVEVYSGPLTEKETLHRFFSEVRMKFGKIGGVIHCAGAANHSNPAFIHKSDQEIREVFEPKVQGMQVLHDIFIDDELDFFILFSSVASAFPLLGAGTSDYAAANAFMDYFAAYQHAAGRTYYQSINWPSWKDIGMGEVTSPSYQALGLLSHSTETGIAMLEEMMTINGYPCLIPAKTHPEKFMLQQLLQTRIQAAKNNPDAEEKVISGQGDNEAIIRKLMEIFSAELKIPYGNLDQDTSFADYGVDSILLVQLVKKAEDAFQIKIEPSAFLEYPSFSQLGVYLNELFASEGISPQIDSENIEVRKKEQHINQNASEVRDSGSQIQQTSLNQIAIIGMGCEFPDAPDTETFWTNLKKGKNSVREVPASRWDISSYYSDTYEKGKSISKWGGFLQDIESFDPAFFNMNKSEASELDPLIKKCLEVSVQTLRDGGYTKEEVSNKEVGVFIGSRTGTFMSKIGSPSKNTIVGIGQNFIGAHISHFFNLKGPNLVVDTACSSSLVSVHLACQSLMSKESDMAIAGGVDILLDQKPYVMLSEARALSPEGKCHTFDEKADGFVPGEGCGAVLLKRLDDALAEGDRIYAVIDSSAVNNDGQTMGMTTPNPKAQSAVIKKALKKGGIDADSLSYVETHGTGTMIGDPIELKALTEVFREVTEETQFCGVGSVKTNFGHLMSAAGIASIIKVALSIKNQMLPPTLHCKTPNPRFKFDQSPFFPNTSLKEWRPRKGVLRAGISSFGFGGTNAHMILSDSHLTLGYGETKRHPLSPVIFNKEQCWIDNGETPEKEESELLIPLLDFKEL</sequence>
<dbReference type="SMART" id="SM00823">
    <property type="entry name" value="PKS_PP"/>
    <property type="match status" value="2"/>
</dbReference>
<dbReference type="GO" id="GO:0031177">
    <property type="term" value="F:phosphopantetheine binding"/>
    <property type="evidence" value="ECO:0007669"/>
    <property type="project" value="InterPro"/>
</dbReference>
<dbReference type="SUPFAM" id="SSF51735">
    <property type="entry name" value="NAD(P)-binding Rossmann-fold domains"/>
    <property type="match status" value="3"/>
</dbReference>
<proteinExistence type="predicted"/>
<evidence type="ECO:0000259" key="6">
    <source>
        <dbReference type="PROSITE" id="PS50075"/>
    </source>
</evidence>
<dbReference type="PROSITE" id="PS52004">
    <property type="entry name" value="KS3_2"/>
    <property type="match status" value="2"/>
</dbReference>
<accession>A0A0U1X188</accession>
<dbReference type="SMART" id="SM00822">
    <property type="entry name" value="PKS_KR"/>
    <property type="match status" value="2"/>
</dbReference>
<name>A0A0U1X188_9BACL</name>
<dbReference type="Pfam" id="PF02801">
    <property type="entry name" value="Ketoacyl-synt_C"/>
    <property type="match status" value="2"/>
</dbReference>
<feature type="domain" description="Carrier" evidence="6">
    <location>
        <begin position="1746"/>
        <end position="1823"/>
    </location>
</feature>
<dbReference type="Gene3D" id="3.40.47.10">
    <property type="match status" value="2"/>
</dbReference>
<evidence type="ECO:0000256" key="3">
    <source>
        <dbReference type="ARBA" id="ARBA00022450"/>
    </source>
</evidence>
<dbReference type="InterPro" id="IPR014031">
    <property type="entry name" value="Ketoacyl_synth_C"/>
</dbReference>
<dbReference type="CDD" id="cd00833">
    <property type="entry name" value="PKS"/>
    <property type="match status" value="2"/>
</dbReference>
<dbReference type="SUPFAM" id="SSF47336">
    <property type="entry name" value="ACP-like"/>
    <property type="match status" value="2"/>
</dbReference>
<dbReference type="SMART" id="SM01294">
    <property type="entry name" value="PKS_PP_betabranch"/>
    <property type="match status" value="1"/>
</dbReference>
<dbReference type="SMART" id="SM00825">
    <property type="entry name" value="PKS_KS"/>
    <property type="match status" value="2"/>
</dbReference>
<dbReference type="InterPro" id="IPR009081">
    <property type="entry name" value="PP-bd_ACP"/>
</dbReference>
<keyword evidence="3" id="KW-0596">Phosphopantetheine</keyword>
<dbReference type="InterPro" id="IPR016039">
    <property type="entry name" value="Thiolase-like"/>
</dbReference>
<dbReference type="Gene3D" id="3.40.50.720">
    <property type="entry name" value="NAD(P)-binding Rossmann-like Domain"/>
    <property type="match status" value="2"/>
</dbReference>
<dbReference type="Pfam" id="PF00550">
    <property type="entry name" value="PP-binding"/>
    <property type="match status" value="2"/>
</dbReference>
<dbReference type="PROSITE" id="PS00606">
    <property type="entry name" value="KS3_1"/>
    <property type="match status" value="1"/>
</dbReference>
<gene>
    <name evidence="8" type="primary">mlnE</name>
</gene>
<evidence type="ECO:0000256" key="1">
    <source>
        <dbReference type="ARBA" id="ARBA00003299"/>
    </source>
</evidence>
<comment type="function">
    <text evidence="1">Involved in some intermediate steps for the synthesis of the antibiotic polyketide bacillaene which is involved in secondary metabolism.</text>
</comment>
<dbReference type="EMBL" id="KF815729">
    <property type="protein sequence ID" value="AIJ04684.1"/>
    <property type="molecule type" value="Genomic_DNA"/>
</dbReference>
<feature type="domain" description="Ketosynthase family 3 (KS3)" evidence="7">
    <location>
        <begin position="1865"/>
        <end position="2284"/>
    </location>
</feature>
<dbReference type="InterPro" id="IPR018201">
    <property type="entry name" value="Ketoacyl_synth_AS"/>
</dbReference>
<dbReference type="Gene3D" id="1.10.1200.10">
    <property type="entry name" value="ACP-like"/>
    <property type="match status" value="2"/>
</dbReference>
<dbReference type="Pfam" id="PF00109">
    <property type="entry name" value="ketoacyl-synt"/>
    <property type="match status" value="2"/>
</dbReference>
<dbReference type="InterPro" id="IPR020806">
    <property type="entry name" value="PKS_PP-bd"/>
</dbReference>
<reference evidence="8" key="1">
    <citation type="submission" date="2013-11" db="EMBL/GenBank/DDBJ databases">
        <title>Characterization of the macrolactin gene cluster from Bacillus marinus B-9987 and overexpression of its key gene.</title>
        <authorList>
            <person name="Li W."/>
        </authorList>
    </citation>
    <scope>NUCLEOTIDE SEQUENCE</scope>
    <source>
        <strain evidence="8">B-9987</strain>
    </source>
</reference>
<dbReference type="Pfam" id="PF16197">
    <property type="entry name" value="KAsynt_C_assoc"/>
    <property type="match status" value="1"/>
</dbReference>
<dbReference type="InterPro" id="IPR036736">
    <property type="entry name" value="ACP-like_sf"/>
</dbReference>
<dbReference type="GO" id="GO:0005737">
    <property type="term" value="C:cytoplasm"/>
    <property type="evidence" value="ECO:0007669"/>
    <property type="project" value="TreeGrafter"/>
</dbReference>
<feature type="domain" description="Ketosynthase family 3 (KS3)" evidence="7">
    <location>
        <begin position="647"/>
        <end position="1068"/>
    </location>
</feature>
<protein>
    <submittedName>
        <fullName evidence="8">Polyketide synthase</fullName>
    </submittedName>
</protein>
<dbReference type="GO" id="GO:0006633">
    <property type="term" value="P:fatty acid biosynthetic process"/>
    <property type="evidence" value="ECO:0007669"/>
    <property type="project" value="InterPro"/>
</dbReference>
<evidence type="ECO:0000256" key="2">
    <source>
        <dbReference type="ARBA" id="ARBA00004789"/>
    </source>
</evidence>
<dbReference type="InterPro" id="IPR032821">
    <property type="entry name" value="PKS_assoc"/>
</dbReference>
<dbReference type="GO" id="GO:0004312">
    <property type="term" value="F:fatty acid synthase activity"/>
    <property type="evidence" value="ECO:0007669"/>
    <property type="project" value="TreeGrafter"/>
</dbReference>
<feature type="domain" description="Carrier" evidence="6">
    <location>
        <begin position="533"/>
        <end position="609"/>
    </location>
</feature>
<dbReference type="InterPro" id="IPR057326">
    <property type="entry name" value="KR_dom"/>
</dbReference>
<dbReference type="InterPro" id="IPR036291">
    <property type="entry name" value="NAD(P)-bd_dom_sf"/>
</dbReference>
<dbReference type="GO" id="GO:0005886">
    <property type="term" value="C:plasma membrane"/>
    <property type="evidence" value="ECO:0007669"/>
    <property type="project" value="TreeGrafter"/>
</dbReference>
<dbReference type="PANTHER" id="PTHR43775:SF37">
    <property type="entry name" value="SI:DKEY-61P9.11"/>
    <property type="match status" value="1"/>
</dbReference>
<keyword evidence="4" id="KW-0597">Phosphoprotein</keyword>
<evidence type="ECO:0000256" key="5">
    <source>
        <dbReference type="ARBA" id="ARBA00022679"/>
    </source>
</evidence>
<keyword evidence="5" id="KW-0808">Transferase</keyword>
<dbReference type="InterPro" id="IPR050091">
    <property type="entry name" value="PKS_NRPS_Biosynth_Enz"/>
</dbReference>
<dbReference type="PROSITE" id="PS50075">
    <property type="entry name" value="CARRIER"/>
    <property type="match status" value="2"/>
</dbReference>
<dbReference type="Pfam" id="PF21394">
    <property type="entry name" value="Beta-ketacyl_N"/>
    <property type="match status" value="1"/>
</dbReference>
<dbReference type="InterPro" id="IPR049490">
    <property type="entry name" value="C883_1060-like_KR_N"/>
</dbReference>
<dbReference type="PANTHER" id="PTHR43775">
    <property type="entry name" value="FATTY ACID SYNTHASE"/>
    <property type="match status" value="1"/>
</dbReference>
<evidence type="ECO:0000256" key="4">
    <source>
        <dbReference type="ARBA" id="ARBA00022553"/>
    </source>
</evidence>
<dbReference type="InterPro" id="IPR014030">
    <property type="entry name" value="Ketoacyl_synth_N"/>
</dbReference>
<dbReference type="Pfam" id="PF08659">
    <property type="entry name" value="KR"/>
    <property type="match status" value="2"/>
</dbReference>
<comment type="pathway">
    <text evidence="2">Antibiotic biosynthesis; bacillaene biosynthesis.</text>
</comment>
<dbReference type="FunFam" id="3.40.47.10:FF:000019">
    <property type="entry name" value="Polyketide synthase type I"/>
    <property type="match status" value="1"/>
</dbReference>
<dbReference type="SUPFAM" id="SSF53901">
    <property type="entry name" value="Thiolase-like"/>
    <property type="match status" value="2"/>
</dbReference>
<dbReference type="Gene3D" id="1.10.1240.100">
    <property type="match status" value="1"/>
</dbReference>
<dbReference type="InterPro" id="IPR020841">
    <property type="entry name" value="PKS_Beta-ketoAc_synthase_dom"/>
</dbReference>
<dbReference type="InterPro" id="IPR006162">
    <property type="entry name" value="Ppantetheine_attach_site"/>
</dbReference>
<dbReference type="PROSITE" id="PS00012">
    <property type="entry name" value="PHOSPHOPANTETHEINE"/>
    <property type="match status" value="1"/>
</dbReference>